<organism evidence="1 2">
    <name type="scientific">Streptomyces apricus</name>
    <dbReference type="NCBI Taxonomy" id="1828112"/>
    <lineage>
        <taxon>Bacteria</taxon>
        <taxon>Bacillati</taxon>
        <taxon>Actinomycetota</taxon>
        <taxon>Actinomycetes</taxon>
        <taxon>Kitasatosporales</taxon>
        <taxon>Streptomycetaceae</taxon>
        <taxon>Streptomyces</taxon>
    </lineage>
</organism>
<evidence type="ECO:0000313" key="2">
    <source>
        <dbReference type="Proteomes" id="UP000324965"/>
    </source>
</evidence>
<dbReference type="AlphaFoldDB" id="A0A5B0BMA6"/>
<gene>
    <name evidence="1" type="ORF">FGF04_04450</name>
</gene>
<evidence type="ECO:0000313" key="1">
    <source>
        <dbReference type="EMBL" id="KAA0941895.1"/>
    </source>
</evidence>
<dbReference type="OrthoDB" id="4291118at2"/>
<sequence>MIFLETDSDPAEWLLMPLRWDSIDERQEWAQMNADMLWRLREKRPKRREVRSLAKRLDMLAEGIPGRIPAHQVFLYAPDPRRIPLAFYALTVPAEGDRATQLREAVQADLDSPVRPTEVSTFTTDRLGEGFRSLRYWNSRGGASMVSLNFAWRSEEFDIDLSVRTVADDPDWLSAHLGEADTFARSLWLTAVAEDSPVA</sequence>
<proteinExistence type="predicted"/>
<comment type="caution">
    <text evidence="1">The sequence shown here is derived from an EMBL/GenBank/DDBJ whole genome shotgun (WGS) entry which is preliminary data.</text>
</comment>
<name>A0A5B0BMA6_9ACTN</name>
<protein>
    <submittedName>
        <fullName evidence="1">Uncharacterized protein</fullName>
    </submittedName>
</protein>
<dbReference type="Proteomes" id="UP000324965">
    <property type="component" value="Unassembled WGS sequence"/>
</dbReference>
<keyword evidence="2" id="KW-1185">Reference proteome</keyword>
<accession>A0A5B0BMA6</accession>
<reference evidence="1 2" key="1">
    <citation type="submission" date="2019-05" db="EMBL/GenBank/DDBJ databases">
        <authorList>
            <person name="Hariharan J."/>
            <person name="Choudoir M.J."/>
            <person name="Diebold P."/>
            <person name="Panke-Buisse K."/>
            <person name="Buckley D.H."/>
        </authorList>
    </citation>
    <scope>NUCLEOTIDE SEQUENCE [LARGE SCALE GENOMIC DNA]</scope>
    <source>
        <strain evidence="1 2">SUN51</strain>
    </source>
</reference>
<dbReference type="RefSeq" id="WP_149509894.1">
    <property type="nucleotide sequence ID" value="NZ_VDFC01000012.1"/>
</dbReference>
<dbReference type="EMBL" id="VDFC01000012">
    <property type="protein sequence ID" value="KAA0941895.1"/>
    <property type="molecule type" value="Genomic_DNA"/>
</dbReference>